<accession>A0A369TD16</accession>
<feature type="domain" description="Guanylate cyclase" evidence="2">
    <location>
        <begin position="33"/>
        <end position="69"/>
    </location>
</feature>
<feature type="region of interest" description="Disordered" evidence="1">
    <location>
        <begin position="119"/>
        <end position="144"/>
    </location>
</feature>
<dbReference type="GO" id="GO:0004016">
    <property type="term" value="F:adenylate cyclase activity"/>
    <property type="evidence" value="ECO:0007669"/>
    <property type="project" value="UniProtKB-ARBA"/>
</dbReference>
<protein>
    <recommendedName>
        <fullName evidence="2">Guanylate cyclase domain-containing protein</fullName>
    </recommendedName>
</protein>
<evidence type="ECO:0000256" key="1">
    <source>
        <dbReference type="SAM" id="MobiDB-lite"/>
    </source>
</evidence>
<proteinExistence type="predicted"/>
<evidence type="ECO:0000313" key="4">
    <source>
        <dbReference type="Proteomes" id="UP000253941"/>
    </source>
</evidence>
<comment type="caution">
    <text evidence="3">The sequence shown here is derived from an EMBL/GenBank/DDBJ whole genome shotgun (WGS) entry which is preliminary data.</text>
</comment>
<reference evidence="3 4" key="1">
    <citation type="submission" date="2018-07" db="EMBL/GenBank/DDBJ databases">
        <title>Venubactetium sediminum gen. nov., sp. nov., isolated from a marine solar saltern.</title>
        <authorList>
            <person name="Wang S."/>
        </authorList>
    </citation>
    <scope>NUCLEOTIDE SEQUENCE [LARGE SCALE GENOMIC DNA]</scope>
    <source>
        <strain evidence="3 4">WD2A32</strain>
    </source>
</reference>
<dbReference type="PROSITE" id="PS50125">
    <property type="entry name" value="GUANYLATE_CYCLASE_2"/>
    <property type="match status" value="1"/>
</dbReference>
<dbReference type="AlphaFoldDB" id="A0A369TD16"/>
<name>A0A369TD16_9PROT</name>
<dbReference type="GO" id="GO:0035556">
    <property type="term" value="P:intracellular signal transduction"/>
    <property type="evidence" value="ECO:0007669"/>
    <property type="project" value="InterPro"/>
</dbReference>
<feature type="compositionally biased region" description="Basic and acidic residues" evidence="1">
    <location>
        <begin position="122"/>
        <end position="136"/>
    </location>
</feature>
<sequence length="144" mass="15925">MRRSGQCAARWRCAACSPRAGMKYQARYGVVPELRFALHAGTVVAGEMGHLRREIVYLGTTLNAAAHLERLASGQQCRVAASARLVQQLRDLPEVRPRRVMRASQTGIPDLGDVFELVGGPERADQSRRPANDRSSSRTGRRRS</sequence>
<organism evidence="3 4">
    <name type="scientific">Ferruginivarius sediminum</name>
    <dbReference type="NCBI Taxonomy" id="2661937"/>
    <lineage>
        <taxon>Bacteria</taxon>
        <taxon>Pseudomonadati</taxon>
        <taxon>Pseudomonadota</taxon>
        <taxon>Alphaproteobacteria</taxon>
        <taxon>Rhodospirillales</taxon>
        <taxon>Rhodospirillaceae</taxon>
        <taxon>Ferruginivarius</taxon>
    </lineage>
</organism>
<evidence type="ECO:0000313" key="3">
    <source>
        <dbReference type="EMBL" id="RDD62057.1"/>
    </source>
</evidence>
<dbReference type="Gene3D" id="3.30.70.1230">
    <property type="entry name" value="Nucleotide cyclase"/>
    <property type="match status" value="1"/>
</dbReference>
<dbReference type="InterPro" id="IPR001054">
    <property type="entry name" value="A/G_cyclase"/>
</dbReference>
<dbReference type="SUPFAM" id="SSF55073">
    <property type="entry name" value="Nucleotide cyclase"/>
    <property type="match status" value="1"/>
</dbReference>
<dbReference type="GO" id="GO:0009190">
    <property type="term" value="P:cyclic nucleotide biosynthetic process"/>
    <property type="evidence" value="ECO:0007669"/>
    <property type="project" value="InterPro"/>
</dbReference>
<gene>
    <name evidence="3" type="ORF">DRB17_09460</name>
</gene>
<keyword evidence="4" id="KW-1185">Reference proteome</keyword>
<evidence type="ECO:0000259" key="2">
    <source>
        <dbReference type="PROSITE" id="PS50125"/>
    </source>
</evidence>
<dbReference type="EMBL" id="QPMH01000007">
    <property type="protein sequence ID" value="RDD62057.1"/>
    <property type="molecule type" value="Genomic_DNA"/>
</dbReference>
<dbReference type="InterPro" id="IPR029787">
    <property type="entry name" value="Nucleotide_cyclase"/>
</dbReference>
<dbReference type="Proteomes" id="UP000253941">
    <property type="component" value="Unassembled WGS sequence"/>
</dbReference>